<evidence type="ECO:0000259" key="8">
    <source>
        <dbReference type="PROSITE" id="PS51406"/>
    </source>
</evidence>
<reference evidence="10" key="1">
    <citation type="submission" date="2025-08" db="UniProtKB">
        <authorList>
            <consortium name="RefSeq"/>
        </authorList>
    </citation>
    <scope>IDENTIFICATION</scope>
    <source>
        <tissue evidence="10">Whole sample</tissue>
    </source>
</reference>
<dbReference type="PANTHER" id="PTHR47221:SF5">
    <property type="entry name" value="FIBRINOGEN C-TERMINAL DOMAIN-CONTAINING PROTEIN"/>
    <property type="match status" value="1"/>
</dbReference>
<feature type="signal peptide" evidence="7">
    <location>
        <begin position="1"/>
        <end position="21"/>
    </location>
</feature>
<dbReference type="GeneID" id="111114643"/>
<dbReference type="InterPro" id="IPR037579">
    <property type="entry name" value="FIB_ANG-like"/>
</dbReference>
<dbReference type="KEGG" id="cvn:111114643"/>
<dbReference type="SUPFAM" id="SSF56496">
    <property type="entry name" value="Fibrinogen C-terminal domain-like"/>
    <property type="match status" value="1"/>
</dbReference>
<sequence>MPFNQISSVFTFLGFLSVVSGFINDPLDSTPLPVLTTPTVRPSTTKGHAAPSNPGEVPPEVQDQLQKMQEQLAQLSKENSALKLQVTSLENDVTTLIQLQERVRQLEEDNLTTKREITAIQSSGSISTRVDALEATQPQVKADISSLKLQLGGASRAFNTALQGIQTSLSNVNQTVNRLIAGGTDTFPTANPGSHVTPQGTGTVTLAPPHHTTPLNLVLHDCLDVYERDQTPGVFTIQPRQSPKPFQVFCDNGWTIIQRRIDGRIPFSSPIRRWSDYVGGFGNISGEFWLGNDHVYNILAQETHALRVEAVGYSGKTYWAQYREFHIEDEKNFYQLNVSDYTGDFGDTLVTANGNAFVTPDHRGNVSFYRDCAGVTAGGWWANPETQVPNCGYNLNAVYSPSGNTCMSFYGVCMKTSIMKIIPSSVVT</sequence>
<dbReference type="OrthoDB" id="6130063at2759"/>
<evidence type="ECO:0000256" key="3">
    <source>
        <dbReference type="ARBA" id="ARBA00023157"/>
    </source>
</evidence>
<dbReference type="Gene3D" id="3.90.215.10">
    <property type="entry name" value="Gamma Fibrinogen, chain A, domain 1"/>
    <property type="match status" value="1"/>
</dbReference>
<feature type="compositionally biased region" description="Low complexity" evidence="6">
    <location>
        <begin position="36"/>
        <end position="45"/>
    </location>
</feature>
<dbReference type="AlphaFoldDB" id="A0A8B8C117"/>
<evidence type="ECO:0000256" key="5">
    <source>
        <dbReference type="SAM" id="Coils"/>
    </source>
</evidence>
<keyword evidence="2" id="KW-0964">Secreted</keyword>
<dbReference type="InterPro" id="IPR002181">
    <property type="entry name" value="Fibrinogen_a/b/g_C_dom"/>
</dbReference>
<organism evidence="9 10">
    <name type="scientific">Crassostrea virginica</name>
    <name type="common">Eastern oyster</name>
    <dbReference type="NCBI Taxonomy" id="6565"/>
    <lineage>
        <taxon>Eukaryota</taxon>
        <taxon>Metazoa</taxon>
        <taxon>Spiralia</taxon>
        <taxon>Lophotrochozoa</taxon>
        <taxon>Mollusca</taxon>
        <taxon>Bivalvia</taxon>
        <taxon>Autobranchia</taxon>
        <taxon>Pteriomorphia</taxon>
        <taxon>Ostreida</taxon>
        <taxon>Ostreoidea</taxon>
        <taxon>Ostreidae</taxon>
        <taxon>Crassostrea</taxon>
    </lineage>
</organism>
<dbReference type="GO" id="GO:0005577">
    <property type="term" value="C:fibrinogen complex"/>
    <property type="evidence" value="ECO:0007669"/>
    <property type="project" value="TreeGrafter"/>
</dbReference>
<proteinExistence type="predicted"/>
<keyword evidence="7" id="KW-0732">Signal</keyword>
<dbReference type="RefSeq" id="XP_022308741.1">
    <property type="nucleotide sequence ID" value="XM_022453033.1"/>
</dbReference>
<dbReference type="InterPro" id="IPR036056">
    <property type="entry name" value="Fibrinogen-like_C"/>
</dbReference>
<comment type="subcellular location">
    <subcellularLocation>
        <location evidence="1">Secreted</location>
    </subcellularLocation>
</comment>
<keyword evidence="5" id="KW-0175">Coiled coil</keyword>
<evidence type="ECO:0000256" key="1">
    <source>
        <dbReference type="ARBA" id="ARBA00004613"/>
    </source>
</evidence>
<dbReference type="PANTHER" id="PTHR47221">
    <property type="entry name" value="FIBRINOGEN ALPHA CHAIN"/>
    <property type="match status" value="1"/>
</dbReference>
<feature type="domain" description="Fibrinogen C-terminal" evidence="8">
    <location>
        <begin position="213"/>
        <end position="425"/>
    </location>
</feature>
<dbReference type="GO" id="GO:0005201">
    <property type="term" value="F:extracellular matrix structural constituent"/>
    <property type="evidence" value="ECO:0007669"/>
    <property type="project" value="TreeGrafter"/>
</dbReference>
<keyword evidence="4" id="KW-0325">Glycoprotein</keyword>
<dbReference type="Gene3D" id="1.10.287.1490">
    <property type="match status" value="1"/>
</dbReference>
<dbReference type="CDD" id="cd00087">
    <property type="entry name" value="FReD"/>
    <property type="match status" value="1"/>
</dbReference>
<dbReference type="GO" id="GO:0034116">
    <property type="term" value="P:positive regulation of heterotypic cell-cell adhesion"/>
    <property type="evidence" value="ECO:0007669"/>
    <property type="project" value="TreeGrafter"/>
</dbReference>
<name>A0A8B8C117_CRAVI</name>
<dbReference type="Pfam" id="PF00147">
    <property type="entry name" value="Fibrinogen_C"/>
    <property type="match status" value="1"/>
</dbReference>
<feature type="coiled-coil region" evidence="5">
    <location>
        <begin position="65"/>
        <end position="116"/>
    </location>
</feature>
<dbReference type="InterPro" id="IPR014716">
    <property type="entry name" value="Fibrinogen_a/b/g_C_1"/>
</dbReference>
<dbReference type="PROSITE" id="PS51406">
    <property type="entry name" value="FIBRINOGEN_C_2"/>
    <property type="match status" value="1"/>
</dbReference>
<gene>
    <name evidence="10" type="primary">LOC111114643</name>
</gene>
<evidence type="ECO:0000256" key="4">
    <source>
        <dbReference type="ARBA" id="ARBA00023180"/>
    </source>
</evidence>
<feature type="chain" id="PRO_5034258913" evidence="7">
    <location>
        <begin position="22"/>
        <end position="428"/>
    </location>
</feature>
<protein>
    <submittedName>
        <fullName evidence="10">Angiopoietin-related protein 7-like</fullName>
    </submittedName>
</protein>
<evidence type="ECO:0000313" key="9">
    <source>
        <dbReference type="Proteomes" id="UP000694844"/>
    </source>
</evidence>
<keyword evidence="3" id="KW-1015">Disulfide bond</keyword>
<dbReference type="Proteomes" id="UP000694844">
    <property type="component" value="Chromosome 9"/>
</dbReference>
<accession>A0A8B8C117</accession>
<feature type="region of interest" description="Disordered" evidence="6">
    <location>
        <begin position="36"/>
        <end position="60"/>
    </location>
</feature>
<evidence type="ECO:0000256" key="2">
    <source>
        <dbReference type="ARBA" id="ARBA00022525"/>
    </source>
</evidence>
<evidence type="ECO:0000256" key="7">
    <source>
        <dbReference type="SAM" id="SignalP"/>
    </source>
</evidence>
<keyword evidence="9" id="KW-1185">Reference proteome</keyword>
<evidence type="ECO:0000256" key="6">
    <source>
        <dbReference type="SAM" id="MobiDB-lite"/>
    </source>
</evidence>
<dbReference type="SMART" id="SM00186">
    <property type="entry name" value="FBG"/>
    <property type="match status" value="1"/>
</dbReference>
<dbReference type="GO" id="GO:0030674">
    <property type="term" value="F:protein-macromolecule adaptor activity"/>
    <property type="evidence" value="ECO:0007669"/>
    <property type="project" value="TreeGrafter"/>
</dbReference>
<evidence type="ECO:0000313" key="10">
    <source>
        <dbReference type="RefSeq" id="XP_022308741.1"/>
    </source>
</evidence>